<keyword evidence="6 8" id="KW-1133">Transmembrane helix</keyword>
<dbReference type="InterPro" id="IPR037294">
    <property type="entry name" value="ABC_BtuC-like"/>
</dbReference>
<dbReference type="SUPFAM" id="SSF81345">
    <property type="entry name" value="ABC transporter involved in vitamin B12 uptake, BtuC"/>
    <property type="match status" value="1"/>
</dbReference>
<comment type="subcellular location">
    <subcellularLocation>
        <location evidence="1">Cell membrane</location>
        <topology evidence="1">Multi-pass membrane protein</topology>
    </subcellularLocation>
</comment>
<proteinExistence type="inferred from homology"/>
<accession>A0ABU3NQD4</accession>
<dbReference type="PANTHER" id="PTHR30472">
    <property type="entry name" value="FERRIC ENTEROBACTIN TRANSPORT SYSTEM PERMEASE PROTEIN"/>
    <property type="match status" value="1"/>
</dbReference>
<evidence type="ECO:0000256" key="5">
    <source>
        <dbReference type="ARBA" id="ARBA00022692"/>
    </source>
</evidence>
<comment type="caution">
    <text evidence="9">The sequence shown here is derived from an EMBL/GenBank/DDBJ whole genome shotgun (WGS) entry which is preliminary data.</text>
</comment>
<dbReference type="Gene3D" id="1.10.3470.10">
    <property type="entry name" value="ABC transporter involved in vitamin B12 uptake, BtuC"/>
    <property type="match status" value="1"/>
</dbReference>
<feature type="transmembrane region" description="Helical" evidence="8">
    <location>
        <begin position="108"/>
        <end position="128"/>
    </location>
</feature>
<keyword evidence="5 8" id="KW-0812">Transmembrane</keyword>
<feature type="transmembrane region" description="Helical" evidence="8">
    <location>
        <begin position="255"/>
        <end position="282"/>
    </location>
</feature>
<keyword evidence="10" id="KW-1185">Reference proteome</keyword>
<evidence type="ECO:0000256" key="7">
    <source>
        <dbReference type="ARBA" id="ARBA00023136"/>
    </source>
</evidence>
<feature type="transmembrane region" description="Helical" evidence="8">
    <location>
        <begin position="294"/>
        <end position="312"/>
    </location>
</feature>
<evidence type="ECO:0000256" key="3">
    <source>
        <dbReference type="ARBA" id="ARBA00022448"/>
    </source>
</evidence>
<dbReference type="PANTHER" id="PTHR30472:SF70">
    <property type="entry name" value="MOLYBDATE IMPORT SYSTEM PERMEASE PROTEIN MOLB"/>
    <property type="match status" value="1"/>
</dbReference>
<keyword evidence="7 8" id="KW-0472">Membrane</keyword>
<dbReference type="RefSeq" id="WP_315625736.1">
    <property type="nucleotide sequence ID" value="NZ_JAUHMF010000002.1"/>
</dbReference>
<evidence type="ECO:0000256" key="6">
    <source>
        <dbReference type="ARBA" id="ARBA00022989"/>
    </source>
</evidence>
<protein>
    <submittedName>
        <fullName evidence="9">Iron ABC transporter permease</fullName>
    </submittedName>
</protein>
<feature type="transmembrane region" description="Helical" evidence="8">
    <location>
        <begin position="165"/>
        <end position="187"/>
    </location>
</feature>
<keyword evidence="3" id="KW-0813">Transport</keyword>
<keyword evidence="4" id="KW-1003">Cell membrane</keyword>
<evidence type="ECO:0000313" key="10">
    <source>
        <dbReference type="Proteomes" id="UP001254165"/>
    </source>
</evidence>
<dbReference type="CDD" id="cd06550">
    <property type="entry name" value="TM_ABC_iron-siderophores_like"/>
    <property type="match status" value="1"/>
</dbReference>
<evidence type="ECO:0000256" key="4">
    <source>
        <dbReference type="ARBA" id="ARBA00022475"/>
    </source>
</evidence>
<feature type="transmembrane region" description="Helical" evidence="8">
    <location>
        <begin position="324"/>
        <end position="344"/>
    </location>
</feature>
<organism evidence="9 10">
    <name type="scientific">Thermanaerothrix solaris</name>
    <dbReference type="NCBI Taxonomy" id="3058434"/>
    <lineage>
        <taxon>Bacteria</taxon>
        <taxon>Bacillati</taxon>
        <taxon>Chloroflexota</taxon>
        <taxon>Anaerolineae</taxon>
        <taxon>Anaerolineales</taxon>
        <taxon>Anaerolineaceae</taxon>
        <taxon>Thermanaerothrix</taxon>
    </lineage>
</organism>
<evidence type="ECO:0000313" key="9">
    <source>
        <dbReference type="EMBL" id="MDT8899055.1"/>
    </source>
</evidence>
<gene>
    <name evidence="9" type="ORF">QYE77_12350</name>
</gene>
<dbReference type="InterPro" id="IPR000522">
    <property type="entry name" value="ABC_transptr_permease_BtuC"/>
</dbReference>
<dbReference type="EMBL" id="JAUHMF010000002">
    <property type="protein sequence ID" value="MDT8899055.1"/>
    <property type="molecule type" value="Genomic_DNA"/>
</dbReference>
<sequence length="349" mass="37092">MSLTSSTRSLGLTPRASPWSESRARAQQRLLWLGLLLVVVLGVSLFLGRYPQVGFLTPAQLREDSLAQRLILNLRLPRLLAAAMIGMSLAGAGLVLQMVFSNPLVEPGFLGVSQAAAFGAALSIIFFGGAAWGVQVSAVIFGLGGLALSYLLARRVRYGGWVLRLLLSGIAVSAFFASGVGLVKYLADPLRQLPEITFWLLGGLSSVTWRPFVTALPLMVVGLTILVLMRWRLNLLALEDEVAFSLGVAVHRERLLVLLAAVMVTAASISIGGLIGWVGLLVPQLARRLSGADARFALPTALLLGSAFVVICDDLARILSAGEIPLGVLTSLLGAMGFLLLMTWPSVKV</sequence>
<evidence type="ECO:0000256" key="8">
    <source>
        <dbReference type="SAM" id="Phobius"/>
    </source>
</evidence>
<evidence type="ECO:0000256" key="2">
    <source>
        <dbReference type="ARBA" id="ARBA00007935"/>
    </source>
</evidence>
<name>A0ABU3NQD4_9CHLR</name>
<dbReference type="Proteomes" id="UP001254165">
    <property type="component" value="Unassembled WGS sequence"/>
</dbReference>
<evidence type="ECO:0000256" key="1">
    <source>
        <dbReference type="ARBA" id="ARBA00004651"/>
    </source>
</evidence>
<feature type="transmembrane region" description="Helical" evidence="8">
    <location>
        <begin position="134"/>
        <end position="153"/>
    </location>
</feature>
<feature type="transmembrane region" description="Helical" evidence="8">
    <location>
        <begin position="207"/>
        <end position="228"/>
    </location>
</feature>
<reference evidence="9 10" key="1">
    <citation type="submission" date="2023-07" db="EMBL/GenBank/DDBJ databases">
        <title>Novel species of Thermanaerothrix with wide hydrolytic capabilities.</title>
        <authorList>
            <person name="Zayulina K.S."/>
            <person name="Podosokorskaya O.A."/>
            <person name="Elcheninov A.G."/>
        </authorList>
    </citation>
    <scope>NUCLEOTIDE SEQUENCE [LARGE SCALE GENOMIC DNA]</scope>
    <source>
        <strain evidence="9 10">4228-RoL</strain>
    </source>
</reference>
<feature type="transmembrane region" description="Helical" evidence="8">
    <location>
        <begin position="30"/>
        <end position="48"/>
    </location>
</feature>
<feature type="transmembrane region" description="Helical" evidence="8">
    <location>
        <begin position="79"/>
        <end position="96"/>
    </location>
</feature>
<dbReference type="Pfam" id="PF01032">
    <property type="entry name" value="FecCD"/>
    <property type="match status" value="1"/>
</dbReference>
<comment type="similarity">
    <text evidence="2">Belongs to the binding-protein-dependent transport system permease family. FecCD subfamily.</text>
</comment>